<evidence type="ECO:0000256" key="3">
    <source>
        <dbReference type="ARBA" id="ARBA00022475"/>
    </source>
</evidence>
<keyword evidence="4 8" id="KW-0812">Transmembrane</keyword>
<feature type="transmembrane region" description="Helical" evidence="8">
    <location>
        <begin position="351"/>
        <end position="373"/>
    </location>
</feature>
<feature type="transmembrane region" description="Helical" evidence="8">
    <location>
        <begin position="259"/>
        <end position="279"/>
    </location>
</feature>
<feature type="transmembrane region" description="Helical" evidence="8">
    <location>
        <begin position="203"/>
        <end position="223"/>
    </location>
</feature>
<keyword evidence="5 8" id="KW-1133">Transmembrane helix</keyword>
<dbReference type="EMBL" id="JBIRYI010000008">
    <property type="protein sequence ID" value="MFI2487990.1"/>
    <property type="molecule type" value="Genomic_DNA"/>
</dbReference>
<protein>
    <submittedName>
        <fullName evidence="10">MFS transporter</fullName>
    </submittedName>
</protein>
<keyword evidence="2" id="KW-0813">Transport</keyword>
<feature type="region of interest" description="Disordered" evidence="7">
    <location>
        <begin position="1"/>
        <end position="30"/>
    </location>
</feature>
<keyword evidence="6 8" id="KW-0472">Membrane</keyword>
<keyword evidence="11" id="KW-1185">Reference proteome</keyword>
<comment type="subcellular location">
    <subcellularLocation>
        <location evidence="1">Cell membrane</location>
        <topology evidence="1">Multi-pass membrane protein</topology>
    </subcellularLocation>
</comment>
<dbReference type="RefSeq" id="WP_397405154.1">
    <property type="nucleotide sequence ID" value="NZ_JBIRYI010000008.1"/>
</dbReference>
<evidence type="ECO:0000256" key="5">
    <source>
        <dbReference type="ARBA" id="ARBA00022989"/>
    </source>
</evidence>
<evidence type="ECO:0000313" key="10">
    <source>
        <dbReference type="EMBL" id="MFI2487990.1"/>
    </source>
</evidence>
<dbReference type="InterPro" id="IPR011701">
    <property type="entry name" value="MFS"/>
</dbReference>
<evidence type="ECO:0000256" key="7">
    <source>
        <dbReference type="SAM" id="MobiDB-lite"/>
    </source>
</evidence>
<evidence type="ECO:0000256" key="2">
    <source>
        <dbReference type="ARBA" id="ARBA00022448"/>
    </source>
</evidence>
<proteinExistence type="predicted"/>
<dbReference type="Proteomes" id="UP001611580">
    <property type="component" value="Unassembled WGS sequence"/>
</dbReference>
<reference evidence="10 11" key="1">
    <citation type="submission" date="2024-10" db="EMBL/GenBank/DDBJ databases">
        <title>The Natural Products Discovery Center: Release of the First 8490 Sequenced Strains for Exploring Actinobacteria Biosynthetic Diversity.</title>
        <authorList>
            <person name="Kalkreuter E."/>
            <person name="Kautsar S.A."/>
            <person name="Yang D."/>
            <person name="Bader C.D."/>
            <person name="Teijaro C.N."/>
            <person name="Fluegel L."/>
            <person name="Davis C.M."/>
            <person name="Simpson J.R."/>
            <person name="Lauterbach L."/>
            <person name="Steele A.D."/>
            <person name="Gui C."/>
            <person name="Meng S."/>
            <person name="Li G."/>
            <person name="Viehrig K."/>
            <person name="Ye F."/>
            <person name="Su P."/>
            <person name="Kiefer A.F."/>
            <person name="Nichols A."/>
            <person name="Cepeda A.J."/>
            <person name="Yan W."/>
            <person name="Fan B."/>
            <person name="Jiang Y."/>
            <person name="Adhikari A."/>
            <person name="Zheng C.-J."/>
            <person name="Schuster L."/>
            <person name="Cowan T.M."/>
            <person name="Smanski M.J."/>
            <person name="Chevrette M.G."/>
            <person name="De Carvalho L.P.S."/>
            <person name="Shen B."/>
        </authorList>
    </citation>
    <scope>NUCLEOTIDE SEQUENCE [LARGE SCALE GENOMIC DNA]</scope>
    <source>
        <strain evidence="10 11">NPDC019481</strain>
    </source>
</reference>
<name>A0ABW7XKD0_9MICO</name>
<feature type="transmembrane region" description="Helical" evidence="8">
    <location>
        <begin position="415"/>
        <end position="434"/>
    </location>
</feature>
<dbReference type="SUPFAM" id="SSF103473">
    <property type="entry name" value="MFS general substrate transporter"/>
    <property type="match status" value="1"/>
</dbReference>
<feature type="transmembrane region" description="Helical" evidence="8">
    <location>
        <begin position="127"/>
        <end position="147"/>
    </location>
</feature>
<evidence type="ECO:0000256" key="4">
    <source>
        <dbReference type="ARBA" id="ARBA00022692"/>
    </source>
</evidence>
<accession>A0ABW7XKD0</accession>
<organism evidence="10 11">
    <name type="scientific">Promicromonospora kroppenstedtii</name>
    <dbReference type="NCBI Taxonomy" id="440482"/>
    <lineage>
        <taxon>Bacteria</taxon>
        <taxon>Bacillati</taxon>
        <taxon>Actinomycetota</taxon>
        <taxon>Actinomycetes</taxon>
        <taxon>Micrococcales</taxon>
        <taxon>Promicromonosporaceae</taxon>
        <taxon>Promicromonospora</taxon>
    </lineage>
</organism>
<evidence type="ECO:0000256" key="6">
    <source>
        <dbReference type="ARBA" id="ARBA00023136"/>
    </source>
</evidence>
<feature type="compositionally biased region" description="Low complexity" evidence="7">
    <location>
        <begin position="9"/>
        <end position="30"/>
    </location>
</feature>
<feature type="transmembrane region" description="Helical" evidence="8">
    <location>
        <begin position="385"/>
        <end position="403"/>
    </location>
</feature>
<feature type="domain" description="Major facilitator superfamily (MFS) profile" evidence="9">
    <location>
        <begin position="34"/>
        <end position="436"/>
    </location>
</feature>
<dbReference type="PANTHER" id="PTHR43045">
    <property type="entry name" value="SHIKIMATE TRANSPORTER"/>
    <property type="match status" value="1"/>
</dbReference>
<evidence type="ECO:0000256" key="8">
    <source>
        <dbReference type="SAM" id="Phobius"/>
    </source>
</evidence>
<dbReference type="Gene3D" id="1.20.1250.20">
    <property type="entry name" value="MFS general substrate transporter like domains"/>
    <property type="match status" value="1"/>
</dbReference>
<feature type="transmembrane region" description="Helical" evidence="8">
    <location>
        <begin position="103"/>
        <end position="121"/>
    </location>
</feature>
<sequence length="444" mass="44804">MTAAQQPTHAPVPSSPAGAPGTGGPAHPAAARRAVRGGIGGNYVDQFDIFLPVVALAPASADLFGSDALAANAGLVFVATLLGRPLGAALFGPLADRIGRTSTTRVALAGVALTTLLIALVPGHEVLGAGTLGIIVALRFLGGIFIGGEYTSAIPLAMEWSAPHRRGLLSGTAMSMSPLANATISALVLLMLSVLDPASYSAWGWRLPFVTGAALAGAMLWYYRRGGVADSAVWTGAAKRPRPLQDVLFGAHRRALGQVLLMMTGLWLLTNMSVPTLATALQGAGELDARAVSFTMMCGTAASAGTMLALGHVSTSAGRRATLVGAGVLAATAAPLAFLGVFTTTAVPGTVLLVVALQVLAVSGYGPVGAYLAERFPTAVRSSGYGVGYSLSIVLPALYPYYLPPLQAVLGEETAVAALLCLGGALLATGAALGPRTDAHAPLP</sequence>
<dbReference type="InterPro" id="IPR005829">
    <property type="entry name" value="Sugar_transporter_CS"/>
</dbReference>
<dbReference type="PROSITE" id="PS00217">
    <property type="entry name" value="SUGAR_TRANSPORT_2"/>
    <property type="match status" value="1"/>
</dbReference>
<dbReference type="PANTHER" id="PTHR43045:SF4">
    <property type="entry name" value="TRANSPORTER YDFJ-RELATED"/>
    <property type="match status" value="1"/>
</dbReference>
<keyword evidence="3" id="KW-1003">Cell membrane</keyword>
<dbReference type="InterPro" id="IPR036259">
    <property type="entry name" value="MFS_trans_sf"/>
</dbReference>
<feature type="transmembrane region" description="Helical" evidence="8">
    <location>
        <begin position="291"/>
        <end position="311"/>
    </location>
</feature>
<evidence type="ECO:0000256" key="1">
    <source>
        <dbReference type="ARBA" id="ARBA00004651"/>
    </source>
</evidence>
<feature type="transmembrane region" description="Helical" evidence="8">
    <location>
        <begin position="168"/>
        <end position="191"/>
    </location>
</feature>
<evidence type="ECO:0000259" key="9">
    <source>
        <dbReference type="PROSITE" id="PS50850"/>
    </source>
</evidence>
<evidence type="ECO:0000313" key="11">
    <source>
        <dbReference type="Proteomes" id="UP001611580"/>
    </source>
</evidence>
<dbReference type="Pfam" id="PF07690">
    <property type="entry name" value="MFS_1"/>
    <property type="match status" value="1"/>
</dbReference>
<feature type="transmembrane region" description="Helical" evidence="8">
    <location>
        <begin position="323"/>
        <end position="345"/>
    </location>
</feature>
<gene>
    <name evidence="10" type="ORF">ACH47X_13830</name>
</gene>
<dbReference type="InterPro" id="IPR020846">
    <property type="entry name" value="MFS_dom"/>
</dbReference>
<comment type="caution">
    <text evidence="10">The sequence shown here is derived from an EMBL/GenBank/DDBJ whole genome shotgun (WGS) entry which is preliminary data.</text>
</comment>
<dbReference type="PROSITE" id="PS50850">
    <property type="entry name" value="MFS"/>
    <property type="match status" value="1"/>
</dbReference>